<organism evidence="2 3">
    <name type="scientific">Stakelama flava</name>
    <dbReference type="NCBI Taxonomy" id="2860338"/>
    <lineage>
        <taxon>Bacteria</taxon>
        <taxon>Pseudomonadati</taxon>
        <taxon>Pseudomonadota</taxon>
        <taxon>Alphaproteobacteria</taxon>
        <taxon>Sphingomonadales</taxon>
        <taxon>Sphingomonadaceae</taxon>
        <taxon>Stakelama</taxon>
    </lineage>
</organism>
<dbReference type="Proteomes" id="UP001197214">
    <property type="component" value="Unassembled WGS sequence"/>
</dbReference>
<dbReference type="EMBL" id="JAHWZX010000008">
    <property type="protein sequence ID" value="MBW4331188.1"/>
    <property type="molecule type" value="Genomic_DNA"/>
</dbReference>
<accession>A0ABS6XLV2</accession>
<proteinExistence type="predicted"/>
<evidence type="ECO:0000313" key="3">
    <source>
        <dbReference type="Proteomes" id="UP001197214"/>
    </source>
</evidence>
<gene>
    <name evidence="2" type="ORF">KY084_09925</name>
</gene>
<dbReference type="NCBIfam" id="TIGR02117">
    <property type="entry name" value="chp_urease_rgn"/>
    <property type="match status" value="1"/>
</dbReference>
<sequence>MPGNHASLANALQRFARTFAAVLLGLSLLSAAYIAAGLIGGVLPANRQRIAPERGIRIYVEDNGIHTGIVVPKQAAGVDWSTLVRAGDIADPRYAAYGYLSFGWGDRAFYIGTPTWSDLNLRTVARAAIGSDDTVLHVEHIPPPTAGPRVRSIVLSPAEYRRLAGFIRSSFAPGAVRSVHGYGRYDAFYDARGHYSAIRTCNAWTGAALRFAGVEEGIWTPFPDSVMLLL</sequence>
<protein>
    <submittedName>
        <fullName evidence="2">TIGR02117 family protein</fullName>
    </submittedName>
</protein>
<keyword evidence="1" id="KW-0812">Transmembrane</keyword>
<evidence type="ECO:0000313" key="2">
    <source>
        <dbReference type="EMBL" id="MBW4331188.1"/>
    </source>
</evidence>
<keyword evidence="1" id="KW-0472">Membrane</keyword>
<evidence type="ECO:0000256" key="1">
    <source>
        <dbReference type="SAM" id="Phobius"/>
    </source>
</evidence>
<dbReference type="InterPro" id="IPR011727">
    <property type="entry name" value="CHP02117"/>
</dbReference>
<reference evidence="2 3" key="1">
    <citation type="submission" date="2021-07" db="EMBL/GenBank/DDBJ databases">
        <title>Stakelama flava sp. nov., a novel endophytic bacterium isolated from branch of Kandelia candel.</title>
        <authorList>
            <person name="Tuo L."/>
        </authorList>
    </citation>
    <scope>NUCLEOTIDE SEQUENCE [LARGE SCALE GENOMIC DNA]</scope>
    <source>
        <strain evidence="2 3">CBK3Z-3</strain>
    </source>
</reference>
<keyword evidence="3" id="KW-1185">Reference proteome</keyword>
<dbReference type="RefSeq" id="WP_219238304.1">
    <property type="nucleotide sequence ID" value="NZ_JAHWZX010000008.1"/>
</dbReference>
<comment type="caution">
    <text evidence="2">The sequence shown here is derived from an EMBL/GenBank/DDBJ whole genome shotgun (WGS) entry which is preliminary data.</text>
</comment>
<keyword evidence="1" id="KW-1133">Transmembrane helix</keyword>
<dbReference type="Pfam" id="PF09601">
    <property type="entry name" value="DUF2459"/>
    <property type="match status" value="1"/>
</dbReference>
<feature type="transmembrane region" description="Helical" evidence="1">
    <location>
        <begin position="20"/>
        <end position="43"/>
    </location>
</feature>
<name>A0ABS6XLV2_9SPHN</name>